<dbReference type="EMBL" id="BAHD01000026">
    <property type="protein sequence ID" value="GAB95770.1"/>
    <property type="molecule type" value="Genomic_DNA"/>
</dbReference>
<proteinExistence type="predicted"/>
<dbReference type="STRING" id="1184609.KILIM_026_00410"/>
<sequence>MTDAEKGDEPLTNRRRVAVQYESALGSAEMVLEKGAEIAKTIENAQTTATRLGAERAGVIYFGGQDDMIPTLPAEVEPNPMCGYRLSAQQVRQLGDTLDLHGVKVEAGGWVPLGQPMRGLIPLLLDERSEHAIATVPPVAECPAG</sequence>
<dbReference type="OrthoDB" id="9758209at2"/>
<reference evidence="1 2" key="1">
    <citation type="submission" date="2012-08" db="EMBL/GenBank/DDBJ databases">
        <title>Whole genome shotgun sequence of Kineosphaera limosa NBRC 100340.</title>
        <authorList>
            <person name="Yoshida I."/>
            <person name="Isaki S."/>
            <person name="Hosoyama A."/>
            <person name="Tsuchikane K."/>
            <person name="Katsumata H."/>
            <person name="Ando Y."/>
            <person name="Ohji S."/>
            <person name="Hamada M."/>
            <person name="Tamura T."/>
            <person name="Yamazoe A."/>
            <person name="Yamazaki S."/>
            <person name="Fujita N."/>
        </authorList>
    </citation>
    <scope>NUCLEOTIDE SEQUENCE [LARGE SCALE GENOMIC DNA]</scope>
    <source>
        <strain evidence="1 2">NBRC 100340</strain>
    </source>
</reference>
<accession>K6W994</accession>
<protein>
    <submittedName>
        <fullName evidence="1">Uncharacterized protein</fullName>
    </submittedName>
</protein>
<evidence type="ECO:0000313" key="2">
    <source>
        <dbReference type="Proteomes" id="UP000008366"/>
    </source>
</evidence>
<dbReference type="AlphaFoldDB" id="K6W994"/>
<evidence type="ECO:0000313" key="1">
    <source>
        <dbReference type="EMBL" id="GAB95770.1"/>
    </source>
</evidence>
<name>K6W994_9MICO</name>
<dbReference type="eggNOG" id="COG2866">
    <property type="taxonomic scope" value="Bacteria"/>
</dbReference>
<dbReference type="Proteomes" id="UP000008366">
    <property type="component" value="Unassembled WGS sequence"/>
</dbReference>
<comment type="caution">
    <text evidence="1">The sequence shown here is derived from an EMBL/GenBank/DDBJ whole genome shotgun (WGS) entry which is preliminary data.</text>
</comment>
<organism evidence="1 2">
    <name type="scientific">Kineosphaera limosa NBRC 100340</name>
    <dbReference type="NCBI Taxonomy" id="1184609"/>
    <lineage>
        <taxon>Bacteria</taxon>
        <taxon>Bacillati</taxon>
        <taxon>Actinomycetota</taxon>
        <taxon>Actinomycetes</taxon>
        <taxon>Micrococcales</taxon>
        <taxon>Dermatophilaceae</taxon>
        <taxon>Kineosphaera</taxon>
    </lineage>
</organism>
<dbReference type="RefSeq" id="WP_006592302.1">
    <property type="nucleotide sequence ID" value="NZ_BAHD01000026.1"/>
</dbReference>
<gene>
    <name evidence="1" type="ORF">KILIM_026_00410</name>
</gene>
<keyword evidence="2" id="KW-1185">Reference proteome</keyword>